<dbReference type="SUPFAM" id="SSF63829">
    <property type="entry name" value="Calcium-dependent phosphotriesterase"/>
    <property type="match status" value="1"/>
</dbReference>
<name>A0ABY7AS10_9ALTE</name>
<dbReference type="InterPro" id="IPR011042">
    <property type="entry name" value="6-blade_b-propeller_TolB-like"/>
</dbReference>
<evidence type="ECO:0000313" key="3">
    <source>
        <dbReference type="EMBL" id="WAJ72105.1"/>
    </source>
</evidence>
<sequence>MLNKKLKIAAGLIFASCLTIQPAMAKQVYKPDGYHLQTIETPQDVLFHVTGLDSDKDGTLYFATRFGDVWTLKGKQWSQFASGLHEPTGLLVDDDGTILVANKPQLTRLVDIDHDGVAEDYIHVASGWEFHNDYHEFNFGPVKDKKGYLHGTLNIGFQGGWGGYRGFAYKVSPEGEFTPYSWGLRSPAGIGVSPEGEIFYSDNQGAWVGTSKIHLLEEGKFYGEPSSLVSLPDVPRRWEEKYTVEDLDKMRELPIVQLPHGEISKSPGNPEWDLTEGKFGPFKGQMFMPDLTMSSIFRVLLEKVNGKYQGAAINFMNGFQSGNIRAEFDKNGELWVGQTARGWGSDGGKPFGLQKVVWDGTNPFELLDISLTKTGFKISFTEALDASSVTTESFKAQQWHYHYHKKYGSDKVNLKNINITSVELSKDKKEIILTMPLEAGNVVAIDFSALQSQSKRKASSSKVYYTLNSTY</sequence>
<evidence type="ECO:0000313" key="4">
    <source>
        <dbReference type="Proteomes" id="UP001163726"/>
    </source>
</evidence>
<dbReference type="Proteomes" id="UP001163726">
    <property type="component" value="Plasmid pCadTS8_2"/>
</dbReference>
<evidence type="ECO:0000256" key="1">
    <source>
        <dbReference type="SAM" id="SignalP"/>
    </source>
</evidence>
<dbReference type="Pfam" id="PF23500">
    <property type="entry name" value="DUF7133"/>
    <property type="match status" value="1"/>
</dbReference>
<keyword evidence="1" id="KW-0732">Signal</keyword>
<feature type="chain" id="PRO_5045386750" description="DUF7133 domain-containing protein" evidence="1">
    <location>
        <begin position="26"/>
        <end position="471"/>
    </location>
</feature>
<feature type="signal peptide" evidence="1">
    <location>
        <begin position="1"/>
        <end position="25"/>
    </location>
</feature>
<protein>
    <recommendedName>
        <fullName evidence="2">DUF7133 domain-containing protein</fullName>
    </recommendedName>
</protein>
<dbReference type="EMBL" id="CP109967">
    <property type="protein sequence ID" value="WAJ72105.1"/>
    <property type="molecule type" value="Genomic_DNA"/>
</dbReference>
<geneLocation type="plasmid" evidence="3 4">
    <name>pCadTS8_2</name>
</geneLocation>
<gene>
    <name evidence="3" type="ORF">OLW01_17645</name>
</gene>
<dbReference type="PANTHER" id="PTHR33546">
    <property type="entry name" value="LARGE, MULTIFUNCTIONAL SECRETED PROTEIN-RELATED"/>
    <property type="match status" value="1"/>
</dbReference>
<dbReference type="Gene3D" id="2.120.10.30">
    <property type="entry name" value="TolB, C-terminal domain"/>
    <property type="match status" value="2"/>
</dbReference>
<dbReference type="InterPro" id="IPR055557">
    <property type="entry name" value="DUF7133"/>
</dbReference>
<dbReference type="RefSeq" id="WP_268076822.1">
    <property type="nucleotide sequence ID" value="NZ_CP109967.1"/>
</dbReference>
<organism evidence="3 4">
    <name type="scientific">Catenovulum adriaticum</name>
    <dbReference type="NCBI Taxonomy" id="2984846"/>
    <lineage>
        <taxon>Bacteria</taxon>
        <taxon>Pseudomonadati</taxon>
        <taxon>Pseudomonadota</taxon>
        <taxon>Gammaproteobacteria</taxon>
        <taxon>Alteromonadales</taxon>
        <taxon>Alteromonadaceae</taxon>
        <taxon>Catenovulum</taxon>
    </lineage>
</organism>
<dbReference type="PANTHER" id="PTHR33546:SF1">
    <property type="entry name" value="LARGE, MULTIFUNCTIONAL SECRETED PROTEIN"/>
    <property type="match status" value="1"/>
</dbReference>
<reference evidence="3" key="1">
    <citation type="submission" date="2022-10" db="EMBL/GenBank/DDBJ databases">
        <title>Catenovulum adriacola sp. nov. isolated in the Harbour of Susak.</title>
        <authorList>
            <person name="Schoch T."/>
            <person name="Reich S.J."/>
            <person name="Stoeferle S."/>
            <person name="Flaiz M."/>
            <person name="Kazda M."/>
            <person name="Riedel C.U."/>
            <person name="Duerre P."/>
        </authorList>
    </citation>
    <scope>NUCLEOTIDE SEQUENCE</scope>
    <source>
        <strain evidence="3">TS8</strain>
        <plasmid evidence="3">pCadTS8_2</plasmid>
    </source>
</reference>
<proteinExistence type="predicted"/>
<keyword evidence="4" id="KW-1185">Reference proteome</keyword>
<evidence type="ECO:0000259" key="2">
    <source>
        <dbReference type="Pfam" id="PF23500"/>
    </source>
</evidence>
<feature type="domain" description="DUF7133" evidence="2">
    <location>
        <begin position="78"/>
        <end position="208"/>
    </location>
</feature>
<keyword evidence="3" id="KW-0614">Plasmid</keyword>
<accession>A0ABY7AS10</accession>